<feature type="region of interest" description="Disordered" evidence="6">
    <location>
        <begin position="1653"/>
        <end position="1725"/>
    </location>
</feature>
<feature type="region of interest" description="Disordered" evidence="6">
    <location>
        <begin position="1280"/>
        <end position="1304"/>
    </location>
</feature>
<feature type="compositionally biased region" description="Gly residues" evidence="6">
    <location>
        <begin position="1429"/>
        <end position="1448"/>
    </location>
</feature>
<feature type="region of interest" description="Disordered" evidence="6">
    <location>
        <begin position="756"/>
        <end position="784"/>
    </location>
</feature>
<evidence type="ECO:0000259" key="8">
    <source>
        <dbReference type="PROSITE" id="PS50259"/>
    </source>
</evidence>
<protein>
    <recommendedName>
        <fullName evidence="8">G-protein coupled receptors family 3 profile domain-containing protein</fullName>
    </recommendedName>
</protein>
<feature type="compositionally biased region" description="Basic and acidic residues" evidence="6">
    <location>
        <begin position="1565"/>
        <end position="1578"/>
    </location>
</feature>
<feature type="region of interest" description="Disordered" evidence="6">
    <location>
        <begin position="1118"/>
        <end position="1190"/>
    </location>
</feature>
<organism evidence="9 10">
    <name type="scientific">Linnemannia gamsii</name>
    <dbReference type="NCBI Taxonomy" id="64522"/>
    <lineage>
        <taxon>Eukaryota</taxon>
        <taxon>Fungi</taxon>
        <taxon>Fungi incertae sedis</taxon>
        <taxon>Mucoromycota</taxon>
        <taxon>Mortierellomycotina</taxon>
        <taxon>Mortierellomycetes</taxon>
        <taxon>Mortierellales</taxon>
        <taxon>Mortierellaceae</taxon>
        <taxon>Linnemannia</taxon>
    </lineage>
</organism>
<keyword evidence="10" id="KW-1185">Reference proteome</keyword>
<comment type="subcellular location">
    <subcellularLocation>
        <location evidence="1">Membrane</location>
        <topology evidence="1">Multi-pass membrane protein</topology>
    </subcellularLocation>
</comment>
<feature type="region of interest" description="Disordered" evidence="6">
    <location>
        <begin position="1898"/>
        <end position="1959"/>
    </location>
</feature>
<sequence length="2148" mass="231042">MNDVFPTHSTIPLPKTPPKSPSVPLKLSANPTLPTFKEALIDLDHITGDDHGSTYDPPYRIPGLTQEEYEETWDGEPDTIKIGVLLPFTPNVQFPYMTPLSRISLSVGGVIGDIASDLTTAEAIMTSSIGVPQCSFASYNMDTTVLANFVYLFRTVPGVTKYVEALALVVKYYKWTKVSIMHTSDIPGIIGEKAFSAMCASSDVEIMRFPIPLPQGKDILEVARSVIRSVKDSDTRIHVLAAPRAVQIQLLEAIRDIGLFHHDHVWMTTIDLTDSLSKLTHPQDFNGLIMADALWAMPGIPEFDQFVANWQILNQEQYPMSGSSQLTWHETFAYTCIQVLAEAYKDLVANAMTLTNETQREQLLLDIRQGRRSQDLTMKFMGMKNYSTPIGRFSVTKAGEPIKLPISISTFQNGTSVPNDLNPSISSPFGITIVFLTSLLMMMIIITAIIVVVFRENIVIKSASPLFCTLELFGLAVTLSWIYLRVDLPSPVACRMGLSLVVVGLSINLSALVVKNYRIYRIFNSVSVINHAVSNRYLLRVVTIPVVITIIPSLIRCFYNYLIPILIRTNDNEYWVTCDCQYSTTLWDILVIAMPIIINIFGIYLAFKTRNVTRLWNEARSIAITIYLVSFFVIIIIIVQSFPLSMFKVTYYVTIASVFLASLMEYIILFYPKLRNLFLQQRGFHVAAGREDDGMDSILGGVSAALGAGAGRSNGRGLNAATLLDGGGDGGSGAGRFGERRFGSAGDLLGGGGTGAVGSMQGSVSSADMKLQQQLQQQQHQLQNPDISDLVSSYPFGQLNSDGSAMPMISPVHRPDMYEPSSTLTNRGGKKSGGGGDGSDQEGGIGSTRLLDVHRATSRSTGSNGGVGGTATKPVAIVGAVAGSGGVIPPVKGYDTFVRDVRNSRDSQPVDINDVLMESSNSRRSKGNILSVSGYGVGGGQDMSMYDYLGTSVASDRGPSNSRNSSVVEYDAFGMINRLRTGNRSPKLYPLQTNYTGTNGPYGLQSSRHPLRERRTDSYTVTAPVQRQRWYVVQFLAQWRMSKIIFVPYSKLLVMVDLETERSESLIVHTIEKGYSASDYWTTTEEALHINTNIYPTDSLIPSADGGGQTLQLPPIKAQHLPQRQQQQRERSTLSPSAHPTAAASSRTGGGGQSQIKPILASNQVHPIINNSSNINQDITTRPSLTDPEMSYQLSDDTVLAPLDDGHLMPPLPSAAIPLTTTIPETISPLHRDSNLTGGAASGRATLASSIAGGVAPEAGAAGTGVEVDGMTTGATRITIAPGAAGGPGLGPGSGAGGDMEEGGSNGSFRRRIGSISGFNSGVRRMSQFLGLPARHPLDGPTPTTTSKGVKFAEGESSDMVDDTQQQVTNGIEQGVISEHIIRVVSIHNEVWRVQLPDEETMERWIEIGQQIKDENWISRPLTIKSSGDIGGKKFGSAGNGGNSGGGARMNRGRSGSGDSSGGGGGRGLGGGGGVNASSPEDKYEFAQRPRRPTQMQQHSFHPLQPIPTSTSLGTGSHFDHQLQPTTIISSSAANSSTVKRYNPMRFDSDMTEASATNTFSSQDTEQKQAREQVREQAARVNQEMRATTRYVPPLIRGLFKLPQQQSQTSLGRNSPRLEGSESSLSGSPRSSSLGTRVRIIPSSLKTAPISAASQRFGAGSRQNSRSFLGDQQLDPLSAQPVTPSQTRHRLSESFLPTLSSPSSPVTTPDVPRTTDGNRSSDETSIGDILAETNVSYNQGQHAVYKDPSPGHEHRGHRHFNTLQYNYDRHRSSSASGSTHAHAIRRKKLAMLQRRRRSGGSIGTVGTASGGEGFYEDDLDLELELELDMALDFEHLELHRAAGSSPESPQWHMTSMEVAKMEAENLRRNRLHAEGGVDGLGAMMAGGGGGGVDDMRSTGNGGSGNNVTTAHTISGPTRFTTTSTSPSPGTSYSAPASTSPTPRTLSPTKPTAATPTCILKGPKPISGNLIPPLLGGTKFSRFSPGVPTVSFSDLPDQEFPWQRWASTPVTNPVMSYSPPPPEPGYDEYHSTTPKQQDPTSTFSGGDAPGGAAVIPPGGRETTPPSLERLQSLSPAIMHVPPPSMESRDSHEGSDDVVDLGTLPPPSNMNASSRPLLMGVQAPLQAFSPSAQGELQSRIENTSAVRVAL</sequence>
<feature type="region of interest" description="Disordered" evidence="6">
    <location>
        <begin position="1600"/>
        <end position="1637"/>
    </location>
</feature>
<dbReference type="CDD" id="cd15047">
    <property type="entry name" value="7tmC_GABA-B-like"/>
    <property type="match status" value="1"/>
</dbReference>
<dbReference type="InterPro" id="IPR001828">
    <property type="entry name" value="ANF_lig-bd_rcpt"/>
</dbReference>
<dbReference type="PROSITE" id="PS50259">
    <property type="entry name" value="G_PROTEIN_RECEP_F3_4"/>
    <property type="match status" value="1"/>
</dbReference>
<feature type="transmembrane region" description="Helical" evidence="7">
    <location>
        <begin position="496"/>
        <end position="517"/>
    </location>
</feature>
<feature type="transmembrane region" description="Helical" evidence="7">
    <location>
        <begin position="466"/>
        <end position="484"/>
    </location>
</feature>
<feature type="compositionally biased region" description="Polar residues" evidence="6">
    <location>
        <begin position="1603"/>
        <end position="1613"/>
    </location>
</feature>
<feature type="region of interest" description="Disordered" evidence="6">
    <location>
        <begin position="1794"/>
        <end position="1813"/>
    </location>
</feature>
<feature type="compositionally biased region" description="Low complexity" evidence="6">
    <location>
        <begin position="771"/>
        <end position="783"/>
    </location>
</feature>
<feature type="transmembrane region" description="Helical" evidence="7">
    <location>
        <begin position="587"/>
        <end position="607"/>
    </location>
</feature>
<dbReference type="InterPro" id="IPR017978">
    <property type="entry name" value="GPCR_3_C"/>
</dbReference>
<keyword evidence="2 7" id="KW-0812">Transmembrane</keyword>
<dbReference type="EMBL" id="JAAAIM010000131">
    <property type="protein sequence ID" value="KAG0294102.1"/>
    <property type="molecule type" value="Genomic_DNA"/>
</dbReference>
<feature type="region of interest" description="Disordered" evidence="6">
    <location>
        <begin position="2015"/>
        <end position="2066"/>
    </location>
</feature>
<feature type="compositionally biased region" description="Gly residues" evidence="6">
    <location>
        <begin position="1800"/>
        <end position="1813"/>
    </location>
</feature>
<feature type="compositionally biased region" description="Polar residues" evidence="6">
    <location>
        <begin position="1555"/>
        <end position="1564"/>
    </location>
</feature>
<keyword evidence="5" id="KW-0325">Glycoprotein</keyword>
<comment type="caution">
    <text evidence="9">The sequence shown here is derived from an EMBL/GenBank/DDBJ whole genome shotgun (WGS) entry which is preliminary data.</text>
</comment>
<feature type="domain" description="G-protein coupled receptors family 3 profile" evidence="8">
    <location>
        <begin position="429"/>
        <end position="680"/>
    </location>
</feature>
<evidence type="ECO:0000256" key="3">
    <source>
        <dbReference type="ARBA" id="ARBA00022989"/>
    </source>
</evidence>
<feature type="transmembrane region" description="Helical" evidence="7">
    <location>
        <begin position="429"/>
        <end position="454"/>
    </location>
</feature>
<dbReference type="Gene3D" id="3.40.50.2300">
    <property type="match status" value="1"/>
</dbReference>
<feature type="region of interest" description="Disordered" evidence="6">
    <location>
        <begin position="1425"/>
        <end position="1520"/>
    </location>
</feature>
<feature type="transmembrane region" description="Helical" evidence="7">
    <location>
        <begin position="651"/>
        <end position="672"/>
    </location>
</feature>
<dbReference type="Pfam" id="PF00003">
    <property type="entry name" value="7tm_3"/>
    <property type="match status" value="1"/>
</dbReference>
<feature type="compositionally biased region" description="Low complexity" evidence="6">
    <location>
        <begin position="1694"/>
        <end position="1715"/>
    </location>
</feature>
<feature type="compositionally biased region" description="Low complexity" evidence="6">
    <location>
        <begin position="1905"/>
        <end position="1951"/>
    </location>
</feature>
<evidence type="ECO:0000256" key="6">
    <source>
        <dbReference type="SAM" id="MobiDB-lite"/>
    </source>
</evidence>
<reference evidence="9 10" key="1">
    <citation type="journal article" date="2020" name="Fungal Divers.">
        <title>Resolving the Mortierellaceae phylogeny through synthesis of multi-gene phylogenetics and phylogenomics.</title>
        <authorList>
            <person name="Vandepol N."/>
            <person name="Liber J."/>
            <person name="Desiro A."/>
            <person name="Na H."/>
            <person name="Kennedy M."/>
            <person name="Barry K."/>
            <person name="Grigoriev I.V."/>
            <person name="Miller A.N."/>
            <person name="O'Donnell K."/>
            <person name="Stajich J.E."/>
            <person name="Bonito G."/>
        </authorList>
    </citation>
    <scope>NUCLEOTIDE SEQUENCE [LARGE SCALE GENOMIC DNA]</scope>
    <source>
        <strain evidence="9 10">AD045</strain>
    </source>
</reference>
<evidence type="ECO:0000256" key="7">
    <source>
        <dbReference type="SAM" id="Phobius"/>
    </source>
</evidence>
<dbReference type="Pfam" id="PF01094">
    <property type="entry name" value="ANF_receptor"/>
    <property type="match status" value="1"/>
</dbReference>
<evidence type="ECO:0000256" key="1">
    <source>
        <dbReference type="ARBA" id="ARBA00004141"/>
    </source>
</evidence>
<dbReference type="Proteomes" id="UP001194696">
    <property type="component" value="Unassembled WGS sequence"/>
</dbReference>
<feature type="compositionally biased region" description="Low complexity" evidence="6">
    <location>
        <begin position="2049"/>
        <end position="2058"/>
    </location>
</feature>
<feature type="region of interest" description="Disordered" evidence="6">
    <location>
        <begin position="1"/>
        <end position="24"/>
    </location>
</feature>
<feature type="region of interest" description="Disordered" evidence="6">
    <location>
        <begin position="801"/>
        <end position="846"/>
    </location>
</feature>
<evidence type="ECO:0000313" key="9">
    <source>
        <dbReference type="EMBL" id="KAG0294102.1"/>
    </source>
</evidence>
<feature type="region of interest" description="Disordered" evidence="6">
    <location>
        <begin position="1555"/>
        <end position="1584"/>
    </location>
</feature>
<gene>
    <name evidence="9" type="ORF">BGZ96_001789</name>
</gene>
<evidence type="ECO:0000256" key="2">
    <source>
        <dbReference type="ARBA" id="ARBA00022692"/>
    </source>
</evidence>
<feature type="region of interest" description="Disordered" evidence="6">
    <location>
        <begin position="2080"/>
        <end position="2113"/>
    </location>
</feature>
<evidence type="ECO:0000313" key="10">
    <source>
        <dbReference type="Proteomes" id="UP001194696"/>
    </source>
</evidence>
<feature type="compositionally biased region" description="Low complexity" evidence="6">
    <location>
        <begin position="1133"/>
        <end position="1147"/>
    </location>
</feature>
<dbReference type="InterPro" id="IPR050726">
    <property type="entry name" value="mGluR"/>
</dbReference>
<keyword evidence="3 7" id="KW-1133">Transmembrane helix</keyword>
<feature type="compositionally biased region" description="Low complexity" evidence="6">
    <location>
        <begin position="1615"/>
        <end position="1633"/>
    </location>
</feature>
<feature type="compositionally biased region" description="Gly residues" evidence="6">
    <location>
        <begin position="1284"/>
        <end position="1298"/>
    </location>
</feature>
<name>A0ABQ7KBK9_9FUNG</name>
<proteinExistence type="predicted"/>
<accession>A0ABQ7KBK9</accession>
<evidence type="ECO:0000256" key="5">
    <source>
        <dbReference type="ARBA" id="ARBA00023180"/>
    </source>
</evidence>
<feature type="compositionally biased region" description="Polar residues" evidence="6">
    <location>
        <begin position="2030"/>
        <end position="2043"/>
    </location>
</feature>
<dbReference type="InterPro" id="IPR028082">
    <property type="entry name" value="Peripla_BP_I"/>
</dbReference>
<dbReference type="SUPFAM" id="SSF53822">
    <property type="entry name" value="Periplasmic binding protein-like I"/>
    <property type="match status" value="1"/>
</dbReference>
<dbReference type="PANTHER" id="PTHR24060">
    <property type="entry name" value="METABOTROPIC GLUTAMATE RECEPTOR"/>
    <property type="match status" value="1"/>
</dbReference>
<feature type="compositionally biased region" description="Gly residues" evidence="6">
    <location>
        <begin position="831"/>
        <end position="846"/>
    </location>
</feature>
<feature type="transmembrane region" description="Helical" evidence="7">
    <location>
        <begin position="619"/>
        <end position="639"/>
    </location>
</feature>
<evidence type="ECO:0000256" key="4">
    <source>
        <dbReference type="ARBA" id="ARBA00023136"/>
    </source>
</evidence>
<feature type="compositionally biased region" description="Gly residues" evidence="6">
    <location>
        <begin position="1455"/>
        <end position="1475"/>
    </location>
</feature>
<keyword evidence="4 7" id="KW-0472">Membrane</keyword>